<reference evidence="6 7" key="1">
    <citation type="journal article" date="2016" name="BMC Genomics">
        <title>Comparative genomics reveals Cyclospora cayetanensis possesses coccidia-like metabolism and invasion components but unique surface antigens.</title>
        <authorList>
            <person name="Liu S."/>
            <person name="Wang L."/>
            <person name="Zheng H."/>
            <person name="Xu Z."/>
            <person name="Roellig D.M."/>
            <person name="Li N."/>
            <person name="Frace M.A."/>
            <person name="Tang K."/>
            <person name="Arrowood M.J."/>
            <person name="Moss D.M."/>
            <person name="Zhang L."/>
            <person name="Feng Y."/>
            <person name="Xiao L."/>
        </authorList>
    </citation>
    <scope>NUCLEOTIDE SEQUENCE [LARGE SCALE GENOMIC DNA]</scope>
    <source>
        <strain evidence="6 7">CHN_HEN01</strain>
    </source>
</reference>
<evidence type="ECO:0000313" key="6">
    <source>
        <dbReference type="EMBL" id="OEH75496.1"/>
    </source>
</evidence>
<dbReference type="SUPFAM" id="SSF55658">
    <property type="entry name" value="L9 N-domain-like"/>
    <property type="match status" value="1"/>
</dbReference>
<dbReference type="GO" id="GO:0006412">
    <property type="term" value="P:translation"/>
    <property type="evidence" value="ECO:0007669"/>
    <property type="project" value="InterPro"/>
</dbReference>
<dbReference type="PANTHER" id="PTHR21368">
    <property type="entry name" value="50S RIBOSOMAL PROTEIN L9"/>
    <property type="match status" value="1"/>
</dbReference>
<dbReference type="Proteomes" id="UP000095192">
    <property type="component" value="Unassembled WGS sequence"/>
</dbReference>
<feature type="region of interest" description="Disordered" evidence="4">
    <location>
        <begin position="32"/>
        <end position="52"/>
    </location>
</feature>
<evidence type="ECO:0000256" key="3">
    <source>
        <dbReference type="ARBA" id="ARBA00023274"/>
    </source>
</evidence>
<keyword evidence="2 6" id="KW-0689">Ribosomal protein</keyword>
<evidence type="ECO:0000256" key="1">
    <source>
        <dbReference type="ARBA" id="ARBA00010605"/>
    </source>
</evidence>
<feature type="compositionally biased region" description="Low complexity" evidence="4">
    <location>
        <begin position="202"/>
        <end position="212"/>
    </location>
</feature>
<evidence type="ECO:0000256" key="4">
    <source>
        <dbReference type="SAM" id="MobiDB-lite"/>
    </source>
</evidence>
<evidence type="ECO:0000313" key="7">
    <source>
        <dbReference type="Proteomes" id="UP000095192"/>
    </source>
</evidence>
<dbReference type="InterPro" id="IPR009027">
    <property type="entry name" value="Ribosomal_bL9/RNase_H1_N"/>
</dbReference>
<dbReference type="VEuPathDB" id="ToxoDB:LOC34622047"/>
<feature type="domain" description="Ribosomal protein L9" evidence="5">
    <location>
        <begin position="150"/>
        <end position="192"/>
    </location>
</feature>
<dbReference type="Pfam" id="PF01281">
    <property type="entry name" value="Ribosomal_L9_N"/>
    <property type="match status" value="1"/>
</dbReference>
<dbReference type="GO" id="GO:1990904">
    <property type="term" value="C:ribonucleoprotein complex"/>
    <property type="evidence" value="ECO:0007669"/>
    <property type="project" value="UniProtKB-KW"/>
</dbReference>
<evidence type="ECO:0000256" key="2">
    <source>
        <dbReference type="ARBA" id="ARBA00022980"/>
    </source>
</evidence>
<keyword evidence="3" id="KW-0687">Ribonucleoprotein</keyword>
<dbReference type="AlphaFoldDB" id="A0A1D3CWC7"/>
<dbReference type="InParanoid" id="A0A1D3CWC7"/>
<comment type="caution">
    <text evidence="6">The sequence shown here is derived from an EMBL/GenBank/DDBJ whole genome shotgun (WGS) entry which is preliminary data.</text>
</comment>
<keyword evidence="7" id="KW-1185">Reference proteome</keyword>
<comment type="similarity">
    <text evidence="1">Belongs to the bacterial ribosomal protein bL9 family.</text>
</comment>
<dbReference type="Gene3D" id="3.40.5.10">
    <property type="entry name" value="Ribosomal protein L9, N-terminal domain"/>
    <property type="match status" value="1"/>
</dbReference>
<dbReference type="InterPro" id="IPR000244">
    <property type="entry name" value="Ribosomal_bL9"/>
</dbReference>
<dbReference type="EMBL" id="JROU02001713">
    <property type="protein sequence ID" value="OEH75496.1"/>
    <property type="molecule type" value="Genomic_DNA"/>
</dbReference>
<dbReference type="InterPro" id="IPR020070">
    <property type="entry name" value="Ribosomal_bL9_N"/>
</dbReference>
<accession>A0A1D3CWC7</accession>
<feature type="region of interest" description="Disordered" evidence="4">
    <location>
        <begin position="202"/>
        <end position="230"/>
    </location>
</feature>
<proteinExistence type="inferred from homology"/>
<gene>
    <name evidence="6" type="ORF">cyc_05739</name>
</gene>
<evidence type="ECO:0000259" key="5">
    <source>
        <dbReference type="Pfam" id="PF01281"/>
    </source>
</evidence>
<dbReference type="GO" id="GO:0005840">
    <property type="term" value="C:ribosome"/>
    <property type="evidence" value="ECO:0007669"/>
    <property type="project" value="UniProtKB-KW"/>
</dbReference>
<dbReference type="InterPro" id="IPR036935">
    <property type="entry name" value="Ribosomal_bL9_N_sf"/>
</dbReference>
<protein>
    <submittedName>
        <fullName evidence="6">Ribosomal protein N-terminal domain</fullName>
    </submittedName>
</protein>
<name>A0A1D3CWC7_9EIME</name>
<sequence>MSFLAIIPKASWACPLRRSPRKIGCTAARSSSEGCTLQPYGKAPGSSTAASDFSTVEDSRELPYVPLRKAPERGGPSVFVHRTPGSCAAPLGVPPNRALSPHLRGDSGNYALPTGAYLLHAKRGFAISPLNPHIHRGVLYPRVPHPYVLVVLLRSVPGIGGAGEVKYVRRGLFRHHLGRMGWALPATWQNIDLVHSRMLSLQRRQQQQQKQQKSSEPLSTHEGLRQGPGGERLDILSAAAAAADIRGVDLPVDDEGPVLAWVRKLRLLFAVETEPSDSTQLAEPLTPQQLLQRLSEEEGLDLLPGQLRLLRRRITPSPLQQQQPKECHATEEILQGRPLAAITRVGEYDLLAILPTKARPLARPFSIEVLSKENLRRALEAEKQQGADEAEQHMTFALPSL</sequence>
<dbReference type="VEuPathDB" id="ToxoDB:cyc_05739"/>
<dbReference type="GO" id="GO:0003735">
    <property type="term" value="F:structural constituent of ribosome"/>
    <property type="evidence" value="ECO:0007669"/>
    <property type="project" value="InterPro"/>
</dbReference>
<organism evidence="6 7">
    <name type="scientific">Cyclospora cayetanensis</name>
    <dbReference type="NCBI Taxonomy" id="88456"/>
    <lineage>
        <taxon>Eukaryota</taxon>
        <taxon>Sar</taxon>
        <taxon>Alveolata</taxon>
        <taxon>Apicomplexa</taxon>
        <taxon>Conoidasida</taxon>
        <taxon>Coccidia</taxon>
        <taxon>Eucoccidiorida</taxon>
        <taxon>Eimeriorina</taxon>
        <taxon>Eimeriidae</taxon>
        <taxon>Cyclospora</taxon>
    </lineage>
</organism>